<dbReference type="AlphaFoldDB" id="A0A916R9Z0"/>
<dbReference type="Pfam" id="PF00392">
    <property type="entry name" value="GntR"/>
    <property type="match status" value="1"/>
</dbReference>
<dbReference type="CDD" id="cd00609">
    <property type="entry name" value="AAT_like"/>
    <property type="match status" value="1"/>
</dbReference>
<dbReference type="Gene3D" id="3.40.640.10">
    <property type="entry name" value="Type I PLP-dependent aspartate aminotransferase-like (Major domain)"/>
    <property type="match status" value="1"/>
</dbReference>
<reference evidence="7 8" key="1">
    <citation type="journal article" date="2014" name="Int. J. Syst. Evol. Microbiol.">
        <title>Complete genome sequence of Corynebacterium casei LMG S-19264T (=DSM 44701T), isolated from a smear-ripened cheese.</title>
        <authorList>
            <consortium name="US DOE Joint Genome Institute (JGI-PGF)"/>
            <person name="Walter F."/>
            <person name="Albersmeier A."/>
            <person name="Kalinowski J."/>
            <person name="Ruckert C."/>
        </authorList>
    </citation>
    <scope>NUCLEOTIDE SEQUENCE [LARGE SCALE GENOMIC DNA]</scope>
    <source>
        <strain evidence="7 8">CGMCC 1.15896</strain>
    </source>
</reference>
<sequence length="474" mass="50334">MLEGLIVLEQSGVPLPEQIYRAVGAAARSGRLRAGTILPSSRQLALGLGVSRNSVNAAYELLRADGVIAIRPGAAPRVVARVEPDTVRLEGVGASVALSERGQALSLDLRKWDGRRNGEQLEPGAPDEALFPADLWARTLRRVARQKFGAAAIYGSMAGLPQLKSALAEHLARQRGVSAEPEQIIVVPSLQAGLSLAAHCLADPGDAAFVESPGYFGARTAFAGAGLVTRALEVDGQGADPAAIAGSGARLIYVTPSHHYPTGARMNLQRRMDLLEAARREGAMVLEDDYDSEFLWRGRAIAALQGISRGGEVIYFGTTAKSLLPGLRLAYMVVPHALVGPMGQAQRNFGLRVNIHAQAAYAELIESGALAIHLRKIARLYEARGRLLVDKLRERLGARIDVSMPMGGLQTVIGLAGRVDDTKIASALAAEGFETPALSSYCVGEKHTGLIVGFADATERRVTRFVGLLEGILI</sequence>
<keyword evidence="4" id="KW-0238">DNA-binding</keyword>
<dbReference type="SMART" id="SM00345">
    <property type="entry name" value="HTH_GNTR"/>
    <property type="match status" value="1"/>
</dbReference>
<accession>A0A916R9Z0</accession>
<dbReference type="GO" id="GO:0003677">
    <property type="term" value="F:DNA binding"/>
    <property type="evidence" value="ECO:0007669"/>
    <property type="project" value="UniProtKB-KW"/>
</dbReference>
<evidence type="ECO:0000256" key="3">
    <source>
        <dbReference type="ARBA" id="ARBA00023015"/>
    </source>
</evidence>
<evidence type="ECO:0000259" key="6">
    <source>
        <dbReference type="PROSITE" id="PS50949"/>
    </source>
</evidence>
<dbReference type="SUPFAM" id="SSF46785">
    <property type="entry name" value="Winged helix' DNA-binding domain"/>
    <property type="match status" value="1"/>
</dbReference>
<dbReference type="PRINTS" id="PR00035">
    <property type="entry name" value="HTHGNTR"/>
</dbReference>
<evidence type="ECO:0000256" key="4">
    <source>
        <dbReference type="ARBA" id="ARBA00023125"/>
    </source>
</evidence>
<evidence type="ECO:0000256" key="2">
    <source>
        <dbReference type="ARBA" id="ARBA00022898"/>
    </source>
</evidence>
<dbReference type="InterPro" id="IPR015424">
    <property type="entry name" value="PyrdxlP-dep_Trfase"/>
</dbReference>
<dbReference type="PANTHER" id="PTHR46577:SF1">
    <property type="entry name" value="HTH-TYPE TRANSCRIPTIONAL REGULATORY PROTEIN GABR"/>
    <property type="match status" value="1"/>
</dbReference>
<name>A0A916R9Z0_9HYPH</name>
<evidence type="ECO:0000256" key="5">
    <source>
        <dbReference type="ARBA" id="ARBA00023163"/>
    </source>
</evidence>
<dbReference type="InterPro" id="IPR036390">
    <property type="entry name" value="WH_DNA-bd_sf"/>
</dbReference>
<keyword evidence="8" id="KW-1185">Reference proteome</keyword>
<keyword evidence="2" id="KW-0663">Pyridoxal phosphate</keyword>
<comment type="similarity">
    <text evidence="1">In the C-terminal section; belongs to the class-I pyridoxal-phosphate-dependent aminotransferase family.</text>
</comment>
<dbReference type="OrthoDB" id="9808770at2"/>
<dbReference type="EMBL" id="BMKB01000002">
    <property type="protein sequence ID" value="GGA44302.1"/>
    <property type="molecule type" value="Genomic_DNA"/>
</dbReference>
<dbReference type="PROSITE" id="PS50949">
    <property type="entry name" value="HTH_GNTR"/>
    <property type="match status" value="1"/>
</dbReference>
<dbReference type="InterPro" id="IPR051446">
    <property type="entry name" value="HTH_trans_reg/aminotransferase"/>
</dbReference>
<evidence type="ECO:0000313" key="7">
    <source>
        <dbReference type="EMBL" id="GGA44302.1"/>
    </source>
</evidence>
<keyword evidence="3" id="KW-0805">Transcription regulation</keyword>
<dbReference type="PANTHER" id="PTHR46577">
    <property type="entry name" value="HTH-TYPE TRANSCRIPTIONAL REGULATORY PROTEIN GABR"/>
    <property type="match status" value="1"/>
</dbReference>
<organism evidence="7 8">
    <name type="scientific">Pelagibacterium lentulum</name>
    <dbReference type="NCBI Taxonomy" id="2029865"/>
    <lineage>
        <taxon>Bacteria</taxon>
        <taxon>Pseudomonadati</taxon>
        <taxon>Pseudomonadota</taxon>
        <taxon>Alphaproteobacteria</taxon>
        <taxon>Hyphomicrobiales</taxon>
        <taxon>Devosiaceae</taxon>
        <taxon>Pelagibacterium</taxon>
    </lineage>
</organism>
<dbReference type="GO" id="GO:0003700">
    <property type="term" value="F:DNA-binding transcription factor activity"/>
    <property type="evidence" value="ECO:0007669"/>
    <property type="project" value="InterPro"/>
</dbReference>
<dbReference type="Proteomes" id="UP000596977">
    <property type="component" value="Unassembled WGS sequence"/>
</dbReference>
<gene>
    <name evidence="7" type="ORF">GCM10011499_12440</name>
</gene>
<comment type="caution">
    <text evidence="7">The sequence shown here is derived from an EMBL/GenBank/DDBJ whole genome shotgun (WGS) entry which is preliminary data.</text>
</comment>
<dbReference type="InterPro" id="IPR004839">
    <property type="entry name" value="Aminotransferase_I/II_large"/>
</dbReference>
<dbReference type="Gene3D" id="1.10.10.10">
    <property type="entry name" value="Winged helix-like DNA-binding domain superfamily/Winged helix DNA-binding domain"/>
    <property type="match status" value="1"/>
</dbReference>
<dbReference type="Pfam" id="PF00155">
    <property type="entry name" value="Aminotran_1_2"/>
    <property type="match status" value="1"/>
</dbReference>
<keyword evidence="5" id="KW-0804">Transcription</keyword>
<dbReference type="SUPFAM" id="SSF53383">
    <property type="entry name" value="PLP-dependent transferases"/>
    <property type="match status" value="1"/>
</dbReference>
<dbReference type="CDD" id="cd07377">
    <property type="entry name" value="WHTH_GntR"/>
    <property type="match status" value="1"/>
</dbReference>
<dbReference type="InterPro" id="IPR036388">
    <property type="entry name" value="WH-like_DNA-bd_sf"/>
</dbReference>
<dbReference type="InterPro" id="IPR000524">
    <property type="entry name" value="Tscrpt_reg_HTH_GntR"/>
</dbReference>
<dbReference type="InterPro" id="IPR015421">
    <property type="entry name" value="PyrdxlP-dep_Trfase_major"/>
</dbReference>
<protein>
    <submittedName>
        <fullName evidence="7">GntR family transcriptional regulator</fullName>
    </submittedName>
</protein>
<evidence type="ECO:0000256" key="1">
    <source>
        <dbReference type="ARBA" id="ARBA00005384"/>
    </source>
</evidence>
<dbReference type="GO" id="GO:0030170">
    <property type="term" value="F:pyridoxal phosphate binding"/>
    <property type="evidence" value="ECO:0007669"/>
    <property type="project" value="InterPro"/>
</dbReference>
<dbReference type="RefSeq" id="WP_127072739.1">
    <property type="nucleotide sequence ID" value="NZ_BMKB01000002.1"/>
</dbReference>
<proteinExistence type="inferred from homology"/>
<feature type="domain" description="HTH gntR-type" evidence="6">
    <location>
        <begin position="13"/>
        <end position="81"/>
    </location>
</feature>
<evidence type="ECO:0000313" key="8">
    <source>
        <dbReference type="Proteomes" id="UP000596977"/>
    </source>
</evidence>